<dbReference type="PROSITE" id="PS51371">
    <property type="entry name" value="CBS"/>
    <property type="match status" value="1"/>
</dbReference>
<dbReference type="GO" id="GO:0005254">
    <property type="term" value="F:chloride channel activity"/>
    <property type="evidence" value="ECO:0007669"/>
    <property type="project" value="UniProtKB-KW"/>
</dbReference>
<keyword evidence="9" id="KW-0407">Ion channel</keyword>
<evidence type="ECO:0000256" key="6">
    <source>
        <dbReference type="ARBA" id="ARBA00023136"/>
    </source>
</evidence>
<dbReference type="GO" id="GO:0034707">
    <property type="term" value="C:chloride channel complex"/>
    <property type="evidence" value="ECO:0007669"/>
    <property type="project" value="UniProtKB-KW"/>
</dbReference>
<feature type="transmembrane region" description="Helical" evidence="11">
    <location>
        <begin position="406"/>
        <end position="431"/>
    </location>
</feature>
<evidence type="ECO:0000256" key="3">
    <source>
        <dbReference type="ARBA" id="ARBA00022692"/>
    </source>
</evidence>
<keyword evidence="2" id="KW-0813">Transport</keyword>
<dbReference type="SMART" id="SM00116">
    <property type="entry name" value="CBS"/>
    <property type="match status" value="1"/>
</dbReference>
<dbReference type="PANTHER" id="PTHR43427:SF6">
    <property type="entry name" value="CHLORIDE CHANNEL PROTEIN CLC-E"/>
    <property type="match status" value="1"/>
</dbReference>
<evidence type="ECO:0000256" key="5">
    <source>
        <dbReference type="ARBA" id="ARBA00023065"/>
    </source>
</evidence>
<keyword evidence="6 11" id="KW-0472">Membrane</keyword>
<accession>L7UK48</accession>
<keyword evidence="7" id="KW-0869">Chloride channel</keyword>
<sequence>MRGRGARVTGWLGWTGVAPPSAIHPSTEAGAPGVNVTRRFHHSVGDFLRSLTGMEKRFWLLVVAVGLIAGLGAAGLLKVLRFTQELFWRSEAEDFLSGVVAAPTWRRMLIPLLGGALVTLLSLVVGQPLRGHGTAGIIESIWVRSGRLPLPRALLRGLVSILAVAMGAPLGREGALLSTGAASGSSLAQWLGLNAGQTRLLVACGASAGMASAYNVPIGAALFGLEVLLGSFALELFGPIVVSCVVATLVSRVLIADHPSYVIPGYTLLHPRELLLALVLGLLLGGASALYVRGINAMSDLLDRVASWLAPFLPLLAMGVVGVVAVWLPQLLGNGYDAVNAALLGRMSLAMLLLLPLAKLALTSLCAGAGVPGGLFTPSLFFGALLGGAFGMLSERLFPGSAPSGAYALLGMGAVLAGTTHASVSAVLLIFELTGDYPLVLPLMLSAVVSAAISRRLEPESLYTSVLNRRNVRMPATIPHWLRQEGARALLKPVSKRVSPSAPFQEVVALLLELPAGEDLYVTDAEGRYRGALVLDELKGHLPDHSLLQATIAEDIMDTQVQPITPEMSLSEVAARFTQTALERLPVVDGGRRLLGTISKMDVLRQGTF</sequence>
<evidence type="ECO:0000256" key="10">
    <source>
        <dbReference type="PROSITE-ProRule" id="PRU00703"/>
    </source>
</evidence>
<dbReference type="HOGENOM" id="CLU_015263_5_1_7"/>
<dbReference type="Pfam" id="PF00571">
    <property type="entry name" value="CBS"/>
    <property type="match status" value="1"/>
</dbReference>
<dbReference type="InterPro" id="IPR046342">
    <property type="entry name" value="CBS_dom_sf"/>
</dbReference>
<feature type="domain" description="CBS" evidence="12">
    <location>
        <begin position="557"/>
        <end position="609"/>
    </location>
</feature>
<evidence type="ECO:0000256" key="4">
    <source>
        <dbReference type="ARBA" id="ARBA00022989"/>
    </source>
</evidence>
<feature type="transmembrane region" description="Helical" evidence="11">
    <location>
        <begin position="376"/>
        <end position="394"/>
    </location>
</feature>
<gene>
    <name evidence="13" type="ordered locus">MYSTI_08105</name>
</gene>
<dbReference type="eggNOG" id="COG0517">
    <property type="taxonomic scope" value="Bacteria"/>
</dbReference>
<feature type="transmembrane region" description="Helical" evidence="11">
    <location>
        <begin position="349"/>
        <end position="370"/>
    </location>
</feature>
<feature type="transmembrane region" description="Helical" evidence="11">
    <location>
        <begin position="108"/>
        <end position="129"/>
    </location>
</feature>
<reference evidence="13 14" key="1">
    <citation type="journal article" date="2013" name="Genome Announc.">
        <title>Complete genome sequence of Myxococcus stipitatus strain DSM 14675, a fruiting myxobacterium.</title>
        <authorList>
            <person name="Huntley S."/>
            <person name="Kneip S."/>
            <person name="Treuner-Lange A."/>
            <person name="Sogaard-Andersen L."/>
        </authorList>
    </citation>
    <scope>NUCLEOTIDE SEQUENCE [LARGE SCALE GENOMIC DNA]</scope>
    <source>
        <strain evidence="14">DSM 14675 / JCM 12634 / Mx s8</strain>
    </source>
</reference>
<feature type="transmembrane region" description="Helical" evidence="11">
    <location>
        <begin position="437"/>
        <end position="454"/>
    </location>
</feature>
<comment type="subcellular location">
    <subcellularLocation>
        <location evidence="1">Membrane</location>
        <topology evidence="1">Multi-pass membrane protein</topology>
    </subcellularLocation>
</comment>
<dbReference type="PATRIC" id="fig|1278073.3.peg.8252"/>
<evidence type="ECO:0000256" key="9">
    <source>
        <dbReference type="ARBA" id="ARBA00023303"/>
    </source>
</evidence>
<dbReference type="PANTHER" id="PTHR43427">
    <property type="entry name" value="CHLORIDE CHANNEL PROTEIN CLC-E"/>
    <property type="match status" value="1"/>
</dbReference>
<evidence type="ECO:0000256" key="11">
    <source>
        <dbReference type="SAM" id="Phobius"/>
    </source>
</evidence>
<dbReference type="SUPFAM" id="SSF54631">
    <property type="entry name" value="CBS-domain pair"/>
    <property type="match status" value="1"/>
</dbReference>
<dbReference type="SUPFAM" id="SSF81340">
    <property type="entry name" value="Clc chloride channel"/>
    <property type="match status" value="1"/>
</dbReference>
<dbReference type="KEGG" id="msd:MYSTI_08105"/>
<dbReference type="InterPro" id="IPR000644">
    <property type="entry name" value="CBS_dom"/>
</dbReference>
<evidence type="ECO:0000256" key="2">
    <source>
        <dbReference type="ARBA" id="ARBA00022448"/>
    </source>
</evidence>
<organism evidence="13 14">
    <name type="scientific">Myxococcus stipitatus (strain DSM 14675 / JCM 12634 / Mx s8)</name>
    <dbReference type="NCBI Taxonomy" id="1278073"/>
    <lineage>
        <taxon>Bacteria</taxon>
        <taxon>Pseudomonadati</taxon>
        <taxon>Myxococcota</taxon>
        <taxon>Myxococcia</taxon>
        <taxon>Myxococcales</taxon>
        <taxon>Cystobacterineae</taxon>
        <taxon>Myxococcaceae</taxon>
        <taxon>Myxococcus</taxon>
    </lineage>
</organism>
<evidence type="ECO:0000313" key="13">
    <source>
        <dbReference type="EMBL" id="AGC49371.1"/>
    </source>
</evidence>
<feature type="transmembrane region" description="Helical" evidence="11">
    <location>
        <begin position="305"/>
        <end position="328"/>
    </location>
</feature>
<keyword evidence="14" id="KW-1185">Reference proteome</keyword>
<dbReference type="Proteomes" id="UP000011131">
    <property type="component" value="Chromosome"/>
</dbReference>
<feature type="transmembrane region" description="Helical" evidence="11">
    <location>
        <begin position="236"/>
        <end position="255"/>
    </location>
</feature>
<dbReference type="STRING" id="1278073.MYSTI_08105"/>
<keyword evidence="3 11" id="KW-0812">Transmembrane</keyword>
<feature type="transmembrane region" description="Helical" evidence="11">
    <location>
        <begin position="58"/>
        <end position="80"/>
    </location>
</feature>
<evidence type="ECO:0000256" key="1">
    <source>
        <dbReference type="ARBA" id="ARBA00004141"/>
    </source>
</evidence>
<dbReference type="eggNOG" id="COG0038">
    <property type="taxonomic scope" value="Bacteria"/>
</dbReference>
<dbReference type="EMBL" id="CP004025">
    <property type="protein sequence ID" value="AGC49371.1"/>
    <property type="molecule type" value="Genomic_DNA"/>
</dbReference>
<dbReference type="InterPro" id="IPR050368">
    <property type="entry name" value="ClC-type_chloride_channel"/>
</dbReference>
<feature type="transmembrane region" description="Helical" evidence="11">
    <location>
        <begin position="275"/>
        <end position="293"/>
    </location>
</feature>
<name>L7UK48_MYXSD</name>
<dbReference type="InterPro" id="IPR014743">
    <property type="entry name" value="Cl-channel_core"/>
</dbReference>
<dbReference type="CDD" id="cd02205">
    <property type="entry name" value="CBS_pair_SF"/>
    <property type="match status" value="1"/>
</dbReference>
<keyword evidence="10" id="KW-0129">CBS domain</keyword>
<dbReference type="Pfam" id="PF00654">
    <property type="entry name" value="Voltage_CLC"/>
    <property type="match status" value="1"/>
</dbReference>
<dbReference type="PRINTS" id="PR00762">
    <property type="entry name" value="CLCHANNEL"/>
</dbReference>
<dbReference type="Gene3D" id="3.10.580.10">
    <property type="entry name" value="CBS-domain"/>
    <property type="match status" value="1"/>
</dbReference>
<evidence type="ECO:0000259" key="12">
    <source>
        <dbReference type="PROSITE" id="PS51371"/>
    </source>
</evidence>
<evidence type="ECO:0000256" key="8">
    <source>
        <dbReference type="ARBA" id="ARBA00023214"/>
    </source>
</evidence>
<keyword evidence="5" id="KW-0406">Ion transport</keyword>
<protein>
    <submittedName>
        <fullName evidence="13">Voltage-gated chloride channel</fullName>
    </submittedName>
</protein>
<evidence type="ECO:0000313" key="14">
    <source>
        <dbReference type="Proteomes" id="UP000011131"/>
    </source>
</evidence>
<evidence type="ECO:0000256" key="7">
    <source>
        <dbReference type="ARBA" id="ARBA00023173"/>
    </source>
</evidence>
<dbReference type="AlphaFoldDB" id="L7UK48"/>
<dbReference type="InterPro" id="IPR001807">
    <property type="entry name" value="ClC"/>
</dbReference>
<dbReference type="CDD" id="cd00400">
    <property type="entry name" value="Voltage_gated_ClC"/>
    <property type="match status" value="1"/>
</dbReference>
<keyword evidence="4 11" id="KW-1133">Transmembrane helix</keyword>
<keyword evidence="8" id="KW-0868">Chloride</keyword>
<dbReference type="Gene3D" id="1.10.3080.10">
    <property type="entry name" value="Clc chloride channel"/>
    <property type="match status" value="1"/>
</dbReference>
<proteinExistence type="predicted"/>